<keyword evidence="6" id="KW-1133">Transmembrane helix</keyword>
<dbReference type="SUPFAM" id="SSF58104">
    <property type="entry name" value="Methyl-accepting chemotaxis protein (MCP) signaling domain"/>
    <property type="match status" value="1"/>
</dbReference>
<sequence>MLVRFGAVGRRVARLSIRARILGGFGLILLTSCGVAAAGALLLAQARENFAAYEAARNKVEHVRTIDMDMMQARFETSRWLQRFDPAVARAAQALLAKAGETAGAARDAGLTAPEQALSQRVAASVRGYAAEYESLRQIQAEIAAQGKVVEAAGERFQWVLAGLRAGAAESWDLERLTAVNEAAEVVQAVRGQMAQFGISIDRGRLEAAAAGIADLRGRLAAAGLAEAGSGDDRVSSLLATWGEAVQRLAGLSQRWGGHLQTSRGFRDEANAALADLLASARQGATAQEAAFAAAVARSNTIFLAVSAAIVVAGLLISLRLAGSVAGPLQRLSGVMAAIGGGARAVPVPETGRQDEIGGMARAVAVFQDGLAEAERLAAAQRAQSEAGEARTRLVADLTREFEGAMARLTLELTSAAGGMEAAAQVAGEAAAEADGLTAGVAEAASRTSANVQSVAGATEELSASIAEIVQQVTQSSAIAGRAETEAARTEETVQVLEAGVARIGTVVGLITEIAARTNLLALNATIEAARAGEAGRGFAVVATEVKELAGQTAKATEEIAAQIGGIEAQTGQAVRAIADIARTIREMNAIASGVAAAMEQQGAATREIARNVQHAAEGTERVSGNAAEVRRGAARTGDAAGRVRQEAGAVSQQAAGLEREVSRFVAGVRAA</sequence>
<dbReference type="Pfam" id="PF00015">
    <property type="entry name" value="MCPsignal"/>
    <property type="match status" value="1"/>
</dbReference>
<evidence type="ECO:0000256" key="6">
    <source>
        <dbReference type="SAM" id="Phobius"/>
    </source>
</evidence>
<dbReference type="RefSeq" id="WP_127728019.1">
    <property type="nucleotide sequence ID" value="NZ_SACP01000004.1"/>
</dbReference>
<feature type="transmembrane region" description="Helical" evidence="6">
    <location>
        <begin position="21"/>
        <end position="44"/>
    </location>
</feature>
<evidence type="ECO:0000259" key="9">
    <source>
        <dbReference type="PROSITE" id="PS50885"/>
    </source>
</evidence>
<keyword evidence="11" id="KW-1185">Reference proteome</keyword>
<dbReference type="PROSITE" id="PS50885">
    <property type="entry name" value="HAMP"/>
    <property type="match status" value="1"/>
</dbReference>
<dbReference type="EMBL" id="SACP01000004">
    <property type="protein sequence ID" value="RVU20301.1"/>
    <property type="molecule type" value="Genomic_DNA"/>
</dbReference>
<feature type="domain" description="Methyl-accepting transducer" evidence="7">
    <location>
        <begin position="416"/>
        <end position="638"/>
    </location>
</feature>
<dbReference type="Pfam" id="PF00672">
    <property type="entry name" value="HAMP"/>
    <property type="match status" value="1"/>
</dbReference>
<gene>
    <name evidence="10" type="ORF">EOE48_06765</name>
</gene>
<dbReference type="InterPro" id="IPR003660">
    <property type="entry name" value="HAMP_dom"/>
</dbReference>
<dbReference type="PROSITE" id="PS51257">
    <property type="entry name" value="PROKAR_LIPOPROTEIN"/>
    <property type="match status" value="1"/>
</dbReference>
<evidence type="ECO:0000313" key="11">
    <source>
        <dbReference type="Proteomes" id="UP000286997"/>
    </source>
</evidence>
<dbReference type="PROSITE" id="PS50192">
    <property type="entry name" value="T_SNARE"/>
    <property type="match status" value="1"/>
</dbReference>
<dbReference type="PROSITE" id="PS50111">
    <property type="entry name" value="CHEMOTAXIS_TRANSDUC_2"/>
    <property type="match status" value="1"/>
</dbReference>
<dbReference type="PANTHER" id="PTHR32089:SF112">
    <property type="entry name" value="LYSOZYME-LIKE PROTEIN-RELATED"/>
    <property type="match status" value="1"/>
</dbReference>
<dbReference type="Gene3D" id="1.10.287.950">
    <property type="entry name" value="Methyl-accepting chemotaxis protein"/>
    <property type="match status" value="1"/>
</dbReference>
<dbReference type="PANTHER" id="PTHR32089">
    <property type="entry name" value="METHYL-ACCEPTING CHEMOTAXIS PROTEIN MCPB"/>
    <property type="match status" value="1"/>
</dbReference>
<comment type="caution">
    <text evidence="10">The sequence shown here is derived from an EMBL/GenBank/DDBJ whole genome shotgun (WGS) entry which is preliminary data.</text>
</comment>
<dbReference type="SMART" id="SM00304">
    <property type="entry name" value="HAMP"/>
    <property type="match status" value="1"/>
</dbReference>
<accession>A0A437PDF7</accession>
<evidence type="ECO:0000256" key="1">
    <source>
        <dbReference type="ARBA" id="ARBA00004429"/>
    </source>
</evidence>
<keyword evidence="6" id="KW-0472">Membrane</keyword>
<evidence type="ECO:0000259" key="7">
    <source>
        <dbReference type="PROSITE" id="PS50111"/>
    </source>
</evidence>
<dbReference type="Proteomes" id="UP000286997">
    <property type="component" value="Unassembled WGS sequence"/>
</dbReference>
<proteinExistence type="inferred from homology"/>
<dbReference type="OrthoDB" id="7971917at2"/>
<keyword evidence="3 5" id="KW-0807">Transducer</keyword>
<keyword evidence="2" id="KW-1003">Cell membrane</keyword>
<name>A0A437PDF7_9HYPH</name>
<feature type="domain" description="HAMP" evidence="9">
    <location>
        <begin position="323"/>
        <end position="376"/>
    </location>
</feature>
<feature type="domain" description="T-SNARE coiled-coil homology" evidence="8">
    <location>
        <begin position="568"/>
        <end position="630"/>
    </location>
</feature>
<evidence type="ECO:0000256" key="5">
    <source>
        <dbReference type="PROSITE-ProRule" id="PRU00284"/>
    </source>
</evidence>
<comment type="subcellular location">
    <subcellularLocation>
        <location evidence="1">Cell inner membrane</location>
        <topology evidence="1">Multi-pass membrane protein</topology>
    </subcellularLocation>
</comment>
<evidence type="ECO:0000256" key="3">
    <source>
        <dbReference type="ARBA" id="ARBA00023224"/>
    </source>
</evidence>
<dbReference type="AlphaFoldDB" id="A0A437PDF7"/>
<keyword evidence="2" id="KW-0997">Cell inner membrane</keyword>
<comment type="similarity">
    <text evidence="4">Belongs to the methyl-accepting chemotaxis (MCP) protein family.</text>
</comment>
<evidence type="ECO:0000313" key="10">
    <source>
        <dbReference type="EMBL" id="RVU20301.1"/>
    </source>
</evidence>
<evidence type="ECO:0000256" key="2">
    <source>
        <dbReference type="ARBA" id="ARBA00022519"/>
    </source>
</evidence>
<dbReference type="InterPro" id="IPR000727">
    <property type="entry name" value="T_SNARE_dom"/>
</dbReference>
<dbReference type="InterPro" id="IPR004089">
    <property type="entry name" value="MCPsignal_dom"/>
</dbReference>
<dbReference type="GO" id="GO:0005886">
    <property type="term" value="C:plasma membrane"/>
    <property type="evidence" value="ECO:0007669"/>
    <property type="project" value="UniProtKB-SubCell"/>
</dbReference>
<organism evidence="10 11">
    <name type="scientific">Methylobacterium oryzihabitans</name>
    <dbReference type="NCBI Taxonomy" id="2499852"/>
    <lineage>
        <taxon>Bacteria</taxon>
        <taxon>Pseudomonadati</taxon>
        <taxon>Pseudomonadota</taxon>
        <taxon>Alphaproteobacteria</taxon>
        <taxon>Hyphomicrobiales</taxon>
        <taxon>Methylobacteriaceae</taxon>
        <taxon>Methylobacterium</taxon>
    </lineage>
</organism>
<evidence type="ECO:0000259" key="8">
    <source>
        <dbReference type="PROSITE" id="PS50192"/>
    </source>
</evidence>
<dbReference type="SMART" id="SM00283">
    <property type="entry name" value="MA"/>
    <property type="match status" value="1"/>
</dbReference>
<keyword evidence="6" id="KW-0812">Transmembrane</keyword>
<evidence type="ECO:0000256" key="4">
    <source>
        <dbReference type="ARBA" id="ARBA00029447"/>
    </source>
</evidence>
<dbReference type="Gene3D" id="6.10.340.10">
    <property type="match status" value="1"/>
</dbReference>
<reference evidence="10 11" key="1">
    <citation type="submission" date="2019-01" db="EMBL/GenBank/DDBJ databases">
        <authorList>
            <person name="Chen W.-M."/>
        </authorList>
    </citation>
    <scope>NUCLEOTIDE SEQUENCE [LARGE SCALE GENOMIC DNA]</scope>
    <source>
        <strain evidence="10 11">TER-1</strain>
    </source>
</reference>
<protein>
    <submittedName>
        <fullName evidence="10">Methyl-accepting chemotaxis protein</fullName>
    </submittedName>
</protein>
<dbReference type="GO" id="GO:0007165">
    <property type="term" value="P:signal transduction"/>
    <property type="evidence" value="ECO:0007669"/>
    <property type="project" value="UniProtKB-KW"/>
</dbReference>